<dbReference type="InterPro" id="IPR004010">
    <property type="entry name" value="Double_Cache_2"/>
</dbReference>
<dbReference type="NCBIfam" id="TIGR00229">
    <property type="entry name" value="sensory_box"/>
    <property type="match status" value="1"/>
</dbReference>
<dbReference type="InterPro" id="IPR001789">
    <property type="entry name" value="Sig_transdc_resp-reg_receiver"/>
</dbReference>
<dbReference type="InterPro" id="IPR003594">
    <property type="entry name" value="HATPase_dom"/>
</dbReference>
<evidence type="ECO:0000259" key="13">
    <source>
        <dbReference type="PROSITE" id="PS50109"/>
    </source>
</evidence>
<dbReference type="SMART" id="SM00387">
    <property type="entry name" value="HATPase_c"/>
    <property type="match status" value="1"/>
</dbReference>
<feature type="transmembrane region" description="Helical" evidence="12">
    <location>
        <begin position="12"/>
        <end position="34"/>
    </location>
</feature>
<evidence type="ECO:0000256" key="12">
    <source>
        <dbReference type="SAM" id="Phobius"/>
    </source>
</evidence>
<dbReference type="PROSITE" id="PS50109">
    <property type="entry name" value="HIS_KIN"/>
    <property type="match status" value="1"/>
</dbReference>
<reference evidence="18" key="1">
    <citation type="submission" date="2021-04" db="EMBL/GenBank/DDBJ databases">
        <title>Oceanospirillales bacteria with DddD are important DMSP degraders in coastal seawater.</title>
        <authorList>
            <person name="Liu J."/>
        </authorList>
    </citation>
    <scope>NUCLEOTIDE SEQUENCE</scope>
    <source>
        <strain evidence="18">D13-1</strain>
    </source>
</reference>
<dbReference type="CDD" id="cd12912">
    <property type="entry name" value="PDC2_MCP_like"/>
    <property type="match status" value="1"/>
</dbReference>
<evidence type="ECO:0000259" key="15">
    <source>
        <dbReference type="PROSITE" id="PS50112"/>
    </source>
</evidence>
<dbReference type="Gene3D" id="3.30.565.10">
    <property type="entry name" value="Histidine kinase-like ATPase, C-terminal domain"/>
    <property type="match status" value="1"/>
</dbReference>
<evidence type="ECO:0000256" key="5">
    <source>
        <dbReference type="ARBA" id="ARBA00022553"/>
    </source>
</evidence>
<dbReference type="InterPro" id="IPR033480">
    <property type="entry name" value="sCache_2"/>
</dbReference>
<dbReference type="RefSeq" id="WP_255854268.1">
    <property type="nucleotide sequence ID" value="NZ_CP073347.1"/>
</dbReference>
<dbReference type="EMBL" id="CP073347">
    <property type="protein sequence ID" value="UTW12207.1"/>
    <property type="molecule type" value="Genomic_DNA"/>
</dbReference>
<dbReference type="SMART" id="SM00388">
    <property type="entry name" value="HisKA"/>
    <property type="match status" value="1"/>
</dbReference>
<dbReference type="SUPFAM" id="SSF47384">
    <property type="entry name" value="Homodimeric domain of signal transducing histidine kinase"/>
    <property type="match status" value="1"/>
</dbReference>
<comment type="subcellular location">
    <subcellularLocation>
        <location evidence="2">Cell membrane</location>
        <topology evidence="2">Multi-pass membrane protein</topology>
    </subcellularLocation>
</comment>
<dbReference type="CDD" id="cd00130">
    <property type="entry name" value="PAS"/>
    <property type="match status" value="1"/>
</dbReference>
<keyword evidence="19" id="KW-1185">Reference proteome</keyword>
<dbReference type="EC" id="2.7.13.3" evidence="3"/>
<dbReference type="SMART" id="SM01049">
    <property type="entry name" value="Cache_2"/>
    <property type="match status" value="2"/>
</dbReference>
<dbReference type="PROSITE" id="PS50110">
    <property type="entry name" value="RESPONSE_REGULATORY"/>
    <property type="match status" value="1"/>
</dbReference>
<evidence type="ECO:0000256" key="9">
    <source>
        <dbReference type="ARBA" id="ARBA00022989"/>
    </source>
</evidence>
<dbReference type="SMART" id="SM00448">
    <property type="entry name" value="REC"/>
    <property type="match status" value="1"/>
</dbReference>
<evidence type="ECO:0000256" key="6">
    <source>
        <dbReference type="ARBA" id="ARBA00022679"/>
    </source>
</evidence>
<dbReference type="Gene3D" id="3.30.450.20">
    <property type="entry name" value="PAS domain"/>
    <property type="match status" value="3"/>
</dbReference>
<dbReference type="Gene3D" id="3.40.50.2300">
    <property type="match status" value="1"/>
</dbReference>
<dbReference type="Pfam" id="PF00672">
    <property type="entry name" value="HAMP"/>
    <property type="match status" value="1"/>
</dbReference>
<dbReference type="Pfam" id="PF00072">
    <property type="entry name" value="Response_reg"/>
    <property type="match status" value="1"/>
</dbReference>
<keyword evidence="5 11" id="KW-0597">Phosphoprotein</keyword>
<dbReference type="SUPFAM" id="SSF55785">
    <property type="entry name" value="PYP-like sensor domain (PAS domain)"/>
    <property type="match status" value="1"/>
</dbReference>
<evidence type="ECO:0000259" key="16">
    <source>
        <dbReference type="PROSITE" id="PS50113"/>
    </source>
</evidence>
<keyword evidence="10 12" id="KW-0472">Membrane</keyword>
<dbReference type="Gene3D" id="1.10.287.130">
    <property type="match status" value="1"/>
</dbReference>
<protein>
    <recommendedName>
        <fullName evidence="3">histidine kinase</fullName>
        <ecNumber evidence="3">2.7.13.3</ecNumber>
    </recommendedName>
</protein>
<feature type="domain" description="Response regulatory" evidence="14">
    <location>
        <begin position="834"/>
        <end position="949"/>
    </location>
</feature>
<dbReference type="PROSITE" id="PS50113">
    <property type="entry name" value="PAC"/>
    <property type="match status" value="1"/>
</dbReference>
<dbReference type="InterPro" id="IPR003661">
    <property type="entry name" value="HisK_dim/P_dom"/>
</dbReference>
<keyword evidence="7 12" id="KW-0812">Transmembrane</keyword>
<evidence type="ECO:0000256" key="1">
    <source>
        <dbReference type="ARBA" id="ARBA00000085"/>
    </source>
</evidence>
<keyword evidence="4" id="KW-1003">Cell membrane</keyword>
<dbReference type="InterPro" id="IPR005467">
    <property type="entry name" value="His_kinase_dom"/>
</dbReference>
<dbReference type="PANTHER" id="PTHR43065:SF42">
    <property type="entry name" value="TWO-COMPONENT SENSOR PPRA"/>
    <property type="match status" value="1"/>
</dbReference>
<dbReference type="CDD" id="cd06225">
    <property type="entry name" value="HAMP"/>
    <property type="match status" value="1"/>
</dbReference>
<evidence type="ECO:0000313" key="18">
    <source>
        <dbReference type="EMBL" id="UTW12207.1"/>
    </source>
</evidence>
<evidence type="ECO:0000313" key="19">
    <source>
        <dbReference type="Proteomes" id="UP001058461"/>
    </source>
</evidence>
<dbReference type="InterPro" id="IPR036097">
    <property type="entry name" value="HisK_dim/P_sf"/>
</dbReference>
<proteinExistence type="predicted"/>
<organism evidence="18 19">
    <name type="scientific">Marinobacterium rhizophilum</name>
    <dbReference type="NCBI Taxonomy" id="420402"/>
    <lineage>
        <taxon>Bacteria</taxon>
        <taxon>Pseudomonadati</taxon>
        <taxon>Pseudomonadota</taxon>
        <taxon>Gammaproteobacteria</taxon>
        <taxon>Oceanospirillales</taxon>
        <taxon>Oceanospirillaceae</taxon>
        <taxon>Marinobacterium</taxon>
    </lineage>
</organism>
<keyword evidence="8" id="KW-0418">Kinase</keyword>
<dbReference type="Pfam" id="PF00512">
    <property type="entry name" value="HisKA"/>
    <property type="match status" value="1"/>
</dbReference>
<dbReference type="Pfam" id="PF08448">
    <property type="entry name" value="PAS_4"/>
    <property type="match status" value="1"/>
</dbReference>
<dbReference type="InterPro" id="IPR003660">
    <property type="entry name" value="HAMP_dom"/>
</dbReference>
<evidence type="ECO:0000256" key="10">
    <source>
        <dbReference type="ARBA" id="ARBA00023136"/>
    </source>
</evidence>
<dbReference type="CDD" id="cd18774">
    <property type="entry name" value="PDC2_HK_sensor"/>
    <property type="match status" value="1"/>
</dbReference>
<dbReference type="Pfam" id="PF08269">
    <property type="entry name" value="dCache_2"/>
    <property type="match status" value="1"/>
</dbReference>
<dbReference type="InterPro" id="IPR000700">
    <property type="entry name" value="PAS-assoc_C"/>
</dbReference>
<dbReference type="PRINTS" id="PR00344">
    <property type="entry name" value="BCTRLSENSOR"/>
</dbReference>
<keyword evidence="9 12" id="KW-1133">Transmembrane helix</keyword>
<feature type="modified residue" description="4-aspartylphosphate" evidence="11">
    <location>
        <position position="884"/>
    </location>
</feature>
<dbReference type="PANTHER" id="PTHR43065">
    <property type="entry name" value="SENSOR HISTIDINE KINASE"/>
    <property type="match status" value="1"/>
</dbReference>
<feature type="domain" description="Histidine kinase" evidence="13">
    <location>
        <begin position="587"/>
        <end position="809"/>
    </location>
</feature>
<dbReference type="InterPro" id="IPR035965">
    <property type="entry name" value="PAS-like_dom_sf"/>
</dbReference>
<dbReference type="Pfam" id="PF02518">
    <property type="entry name" value="HATPase_c"/>
    <property type="match status" value="1"/>
</dbReference>
<dbReference type="InterPro" id="IPR011006">
    <property type="entry name" value="CheY-like_superfamily"/>
</dbReference>
<comment type="catalytic activity">
    <reaction evidence="1">
        <text>ATP + protein L-histidine = ADP + protein N-phospho-L-histidine.</text>
        <dbReference type="EC" id="2.7.13.3"/>
    </reaction>
</comment>
<evidence type="ECO:0000259" key="17">
    <source>
        <dbReference type="PROSITE" id="PS50885"/>
    </source>
</evidence>
<dbReference type="SUPFAM" id="SSF55874">
    <property type="entry name" value="ATPase domain of HSP90 chaperone/DNA topoisomerase II/histidine kinase"/>
    <property type="match status" value="1"/>
</dbReference>
<dbReference type="SMART" id="SM00304">
    <property type="entry name" value="HAMP"/>
    <property type="match status" value="1"/>
</dbReference>
<dbReference type="InterPro" id="IPR004358">
    <property type="entry name" value="Sig_transdc_His_kin-like_C"/>
</dbReference>
<dbReference type="PROSITE" id="PS50885">
    <property type="entry name" value="HAMP"/>
    <property type="match status" value="1"/>
</dbReference>
<dbReference type="SMART" id="SM00091">
    <property type="entry name" value="PAS"/>
    <property type="match status" value="1"/>
</dbReference>
<dbReference type="Gene3D" id="6.10.340.10">
    <property type="match status" value="1"/>
</dbReference>
<dbReference type="PROSITE" id="PS50112">
    <property type="entry name" value="PAS"/>
    <property type="match status" value="1"/>
</dbReference>
<evidence type="ECO:0000256" key="2">
    <source>
        <dbReference type="ARBA" id="ARBA00004651"/>
    </source>
</evidence>
<dbReference type="Proteomes" id="UP001058461">
    <property type="component" value="Chromosome"/>
</dbReference>
<dbReference type="InterPro" id="IPR013656">
    <property type="entry name" value="PAS_4"/>
</dbReference>
<evidence type="ECO:0000256" key="8">
    <source>
        <dbReference type="ARBA" id="ARBA00022777"/>
    </source>
</evidence>
<evidence type="ECO:0000259" key="14">
    <source>
        <dbReference type="PROSITE" id="PS50110"/>
    </source>
</evidence>
<feature type="domain" description="PAS" evidence="15">
    <location>
        <begin position="451"/>
        <end position="521"/>
    </location>
</feature>
<dbReference type="SUPFAM" id="SSF52172">
    <property type="entry name" value="CheY-like"/>
    <property type="match status" value="1"/>
</dbReference>
<accession>A0ABY5HIK9</accession>
<evidence type="ECO:0000256" key="11">
    <source>
        <dbReference type="PROSITE-ProRule" id="PRU00169"/>
    </source>
</evidence>
<evidence type="ECO:0000256" key="4">
    <source>
        <dbReference type="ARBA" id="ARBA00022475"/>
    </source>
</evidence>
<gene>
    <name evidence="18" type="ORF">KDW95_00500</name>
</gene>
<evidence type="ECO:0000256" key="7">
    <source>
        <dbReference type="ARBA" id="ARBA00022692"/>
    </source>
</evidence>
<feature type="domain" description="HAMP" evidence="17">
    <location>
        <begin position="362"/>
        <end position="414"/>
    </location>
</feature>
<dbReference type="InterPro" id="IPR000014">
    <property type="entry name" value="PAS"/>
</dbReference>
<sequence length="965" mass="107387">MLPGSKLTRRFFTVIALIIAAIFLAFYAYSVPLIQKKVFEIERNNSRTTLNNIFELASQMHVSVEDYRKRTLNAHEQRLKAVVALTAMHIDESLAQARRLNIPPEQARARLFERLRSFSYGRGDYVWIADYDSTLLSHPEAALHNRSALNLRDSEGNSIIPEIVALAMQEGEGFYRYKWHRLGETRSLDKFSYVRNFPDWGFVIGAGVYLDDIDAEVQQQTAQALQKLRSGLLELRIAETGYMYVFDGDGNMLIHPNANLDGTNFLDLLNPTSGRSIAADLMDIAASGEELYYQWDKPSDPGHYSYEKVALVRYLPGFDWYIGSSVYVDELRSSSEVLTDRILTMALIAMLAAILLAFIFVHWVTRPIRRLSETAERVSDGELGAKSGISRDDELGVLARAFDRMVDQLRGNIHTLDAKVQARTRDLEASNRQLLGAVASMQQAQQELRTHEARQRLILDALPAQIAYIDSNMHYVFVNQGYADVFDRSKDDIVGRHPSEILGEQMFADIHQQIERTLAGEESVYEYRIQREDREMITKRMLIPFHSADDEVNGLLNLSLDITAEKEAERTLNEAQRMSAVGQLAGGLAHDFNNLLSILLGNLMAMRDNPALNDALLRYLNPAIRATRRGADITRRLLAFSRRQPLKPSAVPLPGLISDLAELLAGPLPNSIRIDYRCAADAPQPFVDAGQLEDALVNLALNARDAMPDGGTLSFEVCGRHVSAPLTYDEPVLPGDYVEIRVRDTGHGFSSEAACLAFEPFFTTKTGGAGSGLGLSMVYGFVKQSRGYIQIQSALEQGSVISLLLPASVPAQLPAREMGNRDGDEAADDGQNKLILLVEDNPDVRQVVREQLIALGYNVIEASGADEASLLINSLEGLHGMVCDIIMPGSLNGFELARQLYDHTPGSRIVLMSGYSYEQDPGDNSDHFFTMLPKPFEQDALRAALRRESLAKQSRTATGLTPTPQ</sequence>
<dbReference type="InterPro" id="IPR036890">
    <property type="entry name" value="HATPase_C_sf"/>
</dbReference>
<feature type="transmembrane region" description="Helical" evidence="12">
    <location>
        <begin position="342"/>
        <end position="364"/>
    </location>
</feature>
<dbReference type="SUPFAM" id="SSF158472">
    <property type="entry name" value="HAMP domain-like"/>
    <property type="match status" value="1"/>
</dbReference>
<evidence type="ECO:0000256" key="3">
    <source>
        <dbReference type="ARBA" id="ARBA00012438"/>
    </source>
</evidence>
<name>A0ABY5HIK9_9GAMM</name>
<keyword evidence="6" id="KW-0808">Transferase</keyword>
<feature type="domain" description="PAC" evidence="16">
    <location>
        <begin position="523"/>
        <end position="574"/>
    </location>
</feature>